<feature type="region of interest" description="Disordered" evidence="1">
    <location>
        <begin position="238"/>
        <end position="262"/>
    </location>
</feature>
<dbReference type="SUPFAM" id="SSF57625">
    <property type="entry name" value="Invertebrate chitin-binding proteins"/>
    <property type="match status" value="2"/>
</dbReference>
<dbReference type="GO" id="GO:0008061">
    <property type="term" value="F:chitin binding"/>
    <property type="evidence" value="ECO:0007669"/>
    <property type="project" value="InterPro"/>
</dbReference>
<dbReference type="SMART" id="SM00494">
    <property type="entry name" value="ChtBD2"/>
    <property type="match status" value="3"/>
</dbReference>
<name>A0A7E5WZT8_TRINI</name>
<dbReference type="GeneID" id="113507095"/>
<keyword evidence="4" id="KW-1185">Reference proteome</keyword>
<dbReference type="KEGG" id="tnl:113507095"/>
<accession>A0A7E5WZT8</accession>
<dbReference type="PROSITE" id="PS50940">
    <property type="entry name" value="CHIT_BIND_II"/>
    <property type="match status" value="2"/>
</dbReference>
<organism evidence="4 5">
    <name type="scientific">Trichoplusia ni</name>
    <name type="common">Cabbage looper</name>
    <dbReference type="NCBI Taxonomy" id="7111"/>
    <lineage>
        <taxon>Eukaryota</taxon>
        <taxon>Metazoa</taxon>
        <taxon>Ecdysozoa</taxon>
        <taxon>Arthropoda</taxon>
        <taxon>Hexapoda</taxon>
        <taxon>Insecta</taxon>
        <taxon>Pterygota</taxon>
        <taxon>Neoptera</taxon>
        <taxon>Endopterygota</taxon>
        <taxon>Lepidoptera</taxon>
        <taxon>Glossata</taxon>
        <taxon>Ditrysia</taxon>
        <taxon>Noctuoidea</taxon>
        <taxon>Noctuidae</taxon>
        <taxon>Plusiinae</taxon>
        <taxon>Trichoplusia</taxon>
    </lineage>
</organism>
<feature type="region of interest" description="Disordered" evidence="1">
    <location>
        <begin position="714"/>
        <end position="737"/>
    </location>
</feature>
<dbReference type="OrthoDB" id="6020543at2759"/>
<keyword evidence="2" id="KW-0732">Signal</keyword>
<dbReference type="GO" id="GO:0005576">
    <property type="term" value="C:extracellular region"/>
    <property type="evidence" value="ECO:0007669"/>
    <property type="project" value="InterPro"/>
</dbReference>
<protein>
    <submittedName>
        <fullName evidence="5">Myb-like protein U</fullName>
    </submittedName>
</protein>
<evidence type="ECO:0000256" key="1">
    <source>
        <dbReference type="SAM" id="MobiDB-lite"/>
    </source>
</evidence>
<evidence type="ECO:0000313" key="4">
    <source>
        <dbReference type="Proteomes" id="UP000322000"/>
    </source>
</evidence>
<feature type="compositionally biased region" description="Basic and acidic residues" evidence="1">
    <location>
        <begin position="295"/>
        <end position="309"/>
    </location>
</feature>
<feature type="signal peptide" evidence="2">
    <location>
        <begin position="1"/>
        <end position="26"/>
    </location>
</feature>
<evidence type="ECO:0000313" key="5">
    <source>
        <dbReference type="RefSeq" id="XP_026745747.1"/>
    </source>
</evidence>
<reference evidence="5" key="1">
    <citation type="submission" date="2025-08" db="UniProtKB">
        <authorList>
            <consortium name="RefSeq"/>
        </authorList>
    </citation>
    <scope>IDENTIFICATION</scope>
</reference>
<dbReference type="InterPro" id="IPR002557">
    <property type="entry name" value="Chitin-bd_dom"/>
</dbReference>
<feature type="compositionally biased region" description="Polar residues" evidence="1">
    <location>
        <begin position="311"/>
        <end position="321"/>
    </location>
</feature>
<dbReference type="Pfam" id="PF01607">
    <property type="entry name" value="CBM_14"/>
    <property type="match status" value="2"/>
</dbReference>
<evidence type="ECO:0000256" key="2">
    <source>
        <dbReference type="SAM" id="SignalP"/>
    </source>
</evidence>
<feature type="domain" description="Chitin-binding type-2" evidence="3">
    <location>
        <begin position="1690"/>
        <end position="1746"/>
    </location>
</feature>
<feature type="domain" description="Chitin-binding type-2" evidence="3">
    <location>
        <begin position="1541"/>
        <end position="1597"/>
    </location>
</feature>
<gene>
    <name evidence="5" type="primary">LOC113507095</name>
</gene>
<feature type="chain" id="PRO_5028960243" evidence="2">
    <location>
        <begin position="27"/>
        <end position="1746"/>
    </location>
</feature>
<dbReference type="Proteomes" id="UP000322000">
    <property type="component" value="Unplaced"/>
</dbReference>
<dbReference type="Gene3D" id="2.170.140.10">
    <property type="entry name" value="Chitin binding domain"/>
    <property type="match status" value="2"/>
</dbReference>
<feature type="region of interest" description="Disordered" evidence="1">
    <location>
        <begin position="289"/>
        <end position="324"/>
    </location>
</feature>
<proteinExistence type="predicted"/>
<dbReference type="InParanoid" id="A0A7E5WZT8"/>
<evidence type="ECO:0000259" key="3">
    <source>
        <dbReference type="PROSITE" id="PS50940"/>
    </source>
</evidence>
<dbReference type="InterPro" id="IPR036508">
    <property type="entry name" value="Chitin-bd_dom_sf"/>
</dbReference>
<dbReference type="RefSeq" id="XP_026745747.1">
    <property type="nucleotide sequence ID" value="XM_026889946.1"/>
</dbReference>
<sequence>MKMAFEIFDPRGFLFLVLFAIPMVASRNIDCHGRGFHCVNSTHFMICVDLGIGISTTIDDFIIPCPLTTVCDISNIFECEFPKYEATVPPLQVIGVTERSVTSEATVVSTSATSVPLVEVSSVTNKPVSISSIPEEVTPAPELEVLRSLNDFKEAYNETSTTAEVTVQTTPSSVLSEKATVGSVATIPDTVNSNSDSKAETTFDTAVTVSISNNTTTFANEILDSTLSTPAPTVNAGSAVDNSYRTDNSTINQNSDNNALHQNDTGLKLIGESTTTEKIEMSSMTETKFTMTGENETKTAEVTSRHDNDEASSNVNDTPKSTIAPMNYLRTTGKLPDSNPILNTDTAIVDKIVPSSTPTTLNPSIDFTNVPYLKFAISKTIVNVTTNAANNDTSSTTVSFNISGVVENHAFVNNGLTTPSFKNDVPQPIATKNIQGGDNAMNVFDNPQEVMVRNTFQYNVPNENKIERKNDASKRIPDNLVQDKVNLTTINIENIANSNETIEIQTRNSVSNAIESLQPTEFTNSISNTVVESQESKTTTLTSNVDTNNLTSTNLENLLTNIATRGRTIENVTDINQGIINNNNVSRTDSKIENNISRQLDLSENNKTILFTNPSETNRRNRILEMPKQIKNTVEEINKNELTDSSLTYTETVSEVINSSMNANSTKVPDQNTTIDQDEFINKTYNLIDTDNNIASLEPTVIVNVGEITIPTPISKTTNTSEDLPLNSAPTQTSLNDTLPLNITGKTVLREKTDNAIVKQYTQEVKTIIENMPEVPIPNNVTDENTQIDSINVLKANESDTTFDNITSSISTLTTTTPSTILIDTTLTPVPTNMIQTGLNEITTISSATILDATANSTSESTLEPVNTTDATQITVLRESIPAEKNQTNDPNGPLETNVDFNKTKSGDDLTRAPQLIIQQTEPTLQFESMTSSPSATTVPEIQSVTEFTVTNSSKGLVENLTLTQGNDTTTTGDSILTAESEVINTVENVATNVNENNSSYVRNGEVLATEVSVESTTSSTNSSIISITQNQREEATSTVATSQTQTTHSPFQLELTDVVPEIKETNETRSIILRDGFNSTVTQDPRTNTTIVKRIIVDDTTGIEAPILNQDREILPSTPNQETKTLRSVASTSAPIASTKENVTFNLRDDKANNLTNAENNITIVKQEIFLPFQDIMGDNPPMAKTTPIMNYEEVKLENVNSNVQLPQQPPIKQIPERNNFVYGISNLSPVVAFLTPTVKLSDASFIYIIPSVRRTDEPLDQSSNHFYNPSPFSKVTTQPVLNSVTAPDSMVETIPVNGAKIIEKSHLGLVLNDTRVNNLTVDSNYGRATAKHINIEKIENVTTTAVNLTELHDIDQNINKEKALTLNDGNMNFNTTKEIFSNKEIASNYRKLIPDIQGTGLSTESPFNLPQNSLNNTAENEKMSTTTNMAHVSSQKESREILKSANNYVNVENNNVTFVKTSITNISQDFETPNKLKTSTTLNNQEVNLEEHNQTQRNVTGNELKHNTTIKPDFEQTVTNKQLHESNKDKNNANATATTFNCSNHTRGKYADKKDCRKFYTCVGNLQPLVGICPNNTVFSDINKQCTRNLSHCVRNNQFRCSLEGRFKDFFKDNIYYICVKNTKKQFIRYKFQCNSDYHLNMVSIKCEKNAKNSTQSASSVSDNSRVATDESRSAIVGELSKKKYNTQFECEDEGSFSHSNDCNKYYECTKVNEVYRRKVKKCGSNEVYDKDKKKCIKSDSTEC</sequence>